<name>L8X488_THACA</name>
<organism evidence="5 6">
    <name type="scientific">Thanatephorus cucumeris (strain AG1-IA)</name>
    <name type="common">Rice sheath blight fungus</name>
    <name type="synonym">Rhizoctonia solani</name>
    <dbReference type="NCBI Taxonomy" id="983506"/>
    <lineage>
        <taxon>Eukaryota</taxon>
        <taxon>Fungi</taxon>
        <taxon>Dikarya</taxon>
        <taxon>Basidiomycota</taxon>
        <taxon>Agaricomycotina</taxon>
        <taxon>Agaricomycetes</taxon>
        <taxon>Cantharellales</taxon>
        <taxon>Ceratobasidiaceae</taxon>
        <taxon>Rhizoctonia</taxon>
        <taxon>Rhizoctonia solani AG-1</taxon>
    </lineage>
</organism>
<keyword evidence="3" id="KW-0687">Ribonucleoprotein</keyword>
<reference evidence="5 6" key="1">
    <citation type="journal article" date="2013" name="Nat. Commun.">
        <title>The evolution and pathogenic mechanisms of the rice sheath blight pathogen.</title>
        <authorList>
            <person name="Zheng A."/>
            <person name="Lin R."/>
            <person name="Xu L."/>
            <person name="Qin P."/>
            <person name="Tang C."/>
            <person name="Ai P."/>
            <person name="Zhang D."/>
            <person name="Liu Y."/>
            <person name="Sun Z."/>
            <person name="Feng H."/>
            <person name="Wang Y."/>
            <person name="Chen Y."/>
            <person name="Liang X."/>
            <person name="Fu R."/>
            <person name="Li Q."/>
            <person name="Zhang J."/>
            <person name="Yu X."/>
            <person name="Xie Z."/>
            <person name="Ding L."/>
            <person name="Guan P."/>
            <person name="Tang J."/>
            <person name="Liang Y."/>
            <person name="Wang S."/>
            <person name="Deng Q."/>
            <person name="Li S."/>
            <person name="Zhu J."/>
            <person name="Wang L."/>
            <person name="Liu H."/>
            <person name="Li P."/>
        </authorList>
    </citation>
    <scope>NUCLEOTIDE SEQUENCE [LARGE SCALE GENOMIC DNA]</scope>
    <source>
        <strain evidence="6">AG-1 IA</strain>
    </source>
</reference>
<gene>
    <name evidence="5" type="ORF">AG1IA_00927</name>
</gene>
<evidence type="ECO:0000256" key="3">
    <source>
        <dbReference type="ARBA" id="ARBA00023274"/>
    </source>
</evidence>
<dbReference type="OrthoDB" id="1867012at2759"/>
<protein>
    <recommendedName>
        <fullName evidence="4">Large ribosomal subunit protein bL27m</fullName>
    </recommendedName>
</protein>
<comment type="caution">
    <text evidence="5">The sequence shown here is derived from an EMBL/GenBank/DDBJ whole genome shotgun (WGS) entry which is preliminary data.</text>
</comment>
<evidence type="ECO:0000313" key="6">
    <source>
        <dbReference type="Proteomes" id="UP000011668"/>
    </source>
</evidence>
<dbReference type="PANTHER" id="PTHR15893:SF0">
    <property type="entry name" value="LARGE RIBOSOMAL SUBUNIT PROTEIN BL27M"/>
    <property type="match status" value="1"/>
</dbReference>
<dbReference type="SUPFAM" id="SSF110324">
    <property type="entry name" value="Ribosomal L27 protein-like"/>
    <property type="match status" value="1"/>
</dbReference>
<dbReference type="AlphaFoldDB" id="L8X488"/>
<dbReference type="Gene3D" id="2.40.50.100">
    <property type="match status" value="1"/>
</dbReference>
<sequence>MHRAIVLSMQSRTNPPGSVVFGVGRGLSFNQKQGHRLGTRSDWWYKVEISKMTRMNYKERVPCLHRVIAFVEWSAFHREAGSYEGAWAHFTKWLYCTHTICDSRAGHVSTEINHSTMPSILAGLSSLSSLRQQATRWIPRAVNSTSCDIVQVRTATKKAGGTTKNHGKSPGQRLGIKKFSGRIAQFGITGNILVRQRGTQFHPGQHVGIGKDHTLFALAPGYVRYYTLPNPTSRGQRRYVGIVQERGEKLPRYEIAHGRSRYFGLVELSTSNAASQAKAS</sequence>
<evidence type="ECO:0000256" key="4">
    <source>
        <dbReference type="ARBA" id="ARBA00035267"/>
    </source>
</evidence>
<evidence type="ECO:0000256" key="2">
    <source>
        <dbReference type="ARBA" id="ARBA00022980"/>
    </source>
</evidence>
<accession>L8X488</accession>
<dbReference type="EMBL" id="AFRT01000220">
    <property type="protein sequence ID" value="ELU45030.1"/>
    <property type="molecule type" value="Genomic_DNA"/>
</dbReference>
<evidence type="ECO:0000256" key="1">
    <source>
        <dbReference type="ARBA" id="ARBA00010797"/>
    </source>
</evidence>
<dbReference type="Pfam" id="PF01016">
    <property type="entry name" value="Ribosomal_L27"/>
    <property type="match status" value="1"/>
</dbReference>
<dbReference type="Proteomes" id="UP000011668">
    <property type="component" value="Unassembled WGS sequence"/>
</dbReference>
<dbReference type="STRING" id="983506.L8X488"/>
<dbReference type="GO" id="GO:0006412">
    <property type="term" value="P:translation"/>
    <property type="evidence" value="ECO:0007669"/>
    <property type="project" value="InterPro"/>
</dbReference>
<dbReference type="InterPro" id="IPR001684">
    <property type="entry name" value="Ribosomal_bL27"/>
</dbReference>
<proteinExistence type="inferred from homology"/>
<dbReference type="GO" id="GO:0003735">
    <property type="term" value="F:structural constituent of ribosome"/>
    <property type="evidence" value="ECO:0007669"/>
    <property type="project" value="InterPro"/>
</dbReference>
<dbReference type="PROSITE" id="PS00831">
    <property type="entry name" value="RIBOSOMAL_L27"/>
    <property type="match status" value="1"/>
</dbReference>
<keyword evidence="6" id="KW-1185">Reference proteome</keyword>
<dbReference type="InterPro" id="IPR018261">
    <property type="entry name" value="Ribosomal_bL27_CS"/>
</dbReference>
<dbReference type="NCBIfam" id="TIGR00062">
    <property type="entry name" value="L27"/>
    <property type="match status" value="1"/>
</dbReference>
<comment type="similarity">
    <text evidence="1">Belongs to the bacterial ribosomal protein bL27 family.</text>
</comment>
<dbReference type="GO" id="GO:0005762">
    <property type="term" value="C:mitochondrial large ribosomal subunit"/>
    <property type="evidence" value="ECO:0007669"/>
    <property type="project" value="TreeGrafter"/>
</dbReference>
<dbReference type="PANTHER" id="PTHR15893">
    <property type="entry name" value="RIBOSOMAL PROTEIN L27"/>
    <property type="match status" value="1"/>
</dbReference>
<dbReference type="HOGENOM" id="CLU_994593_0_0_1"/>
<evidence type="ECO:0000313" key="5">
    <source>
        <dbReference type="EMBL" id="ELU45030.1"/>
    </source>
</evidence>
<keyword evidence="2" id="KW-0689">Ribosomal protein</keyword>